<keyword evidence="1" id="KW-1133">Transmembrane helix</keyword>
<dbReference type="Pfam" id="PF14079">
    <property type="entry name" value="DUF4260"/>
    <property type="match status" value="1"/>
</dbReference>
<proteinExistence type="predicted"/>
<evidence type="ECO:0000313" key="3">
    <source>
        <dbReference type="Proteomes" id="UP000279673"/>
    </source>
</evidence>
<protein>
    <submittedName>
        <fullName evidence="2">DUF4260 family protein</fullName>
    </submittedName>
</protein>
<evidence type="ECO:0000313" key="2">
    <source>
        <dbReference type="EMBL" id="RLL64316.1"/>
    </source>
</evidence>
<keyword evidence="1" id="KW-0472">Membrane</keyword>
<feature type="transmembrane region" description="Helical" evidence="1">
    <location>
        <begin position="12"/>
        <end position="34"/>
    </location>
</feature>
<dbReference type="EMBL" id="RCHI01000011">
    <property type="protein sequence ID" value="RLL64316.1"/>
    <property type="molecule type" value="Genomic_DNA"/>
</dbReference>
<gene>
    <name evidence="2" type="ORF">DYS74_12320</name>
</gene>
<name>A0A421BN37_9RHOB</name>
<dbReference type="InterPro" id="IPR025356">
    <property type="entry name" value="DUF4260"/>
</dbReference>
<comment type="caution">
    <text evidence="2">The sequence shown here is derived from an EMBL/GenBank/DDBJ whole genome shotgun (WGS) entry which is preliminary data.</text>
</comment>
<reference evidence="2 3" key="1">
    <citation type="submission" date="2018-10" db="EMBL/GenBank/DDBJ databases">
        <title>Rhodobacter sp . BO-81.</title>
        <authorList>
            <person name="Im W.T."/>
        </authorList>
    </citation>
    <scope>NUCLEOTIDE SEQUENCE [LARGE SCALE GENOMIC DNA]</scope>
    <source>
        <strain evidence="2 3">BO-81</strain>
    </source>
</reference>
<sequence length="123" mass="12562">MAAAVSWQRAEGAALFIAAIALYLHAGAGIPWWGAVLLFFAPDLGFAAYLAGPRVGAAGYDLAHLYAGGAALLALGLIAALPLGTALGALWLAHCSFDRMLGYGLKTPEGFGQTHLGPIGKAR</sequence>
<dbReference type="RefSeq" id="WP_121533991.1">
    <property type="nucleotide sequence ID" value="NZ_RCHI01000011.1"/>
</dbReference>
<dbReference type="AlphaFoldDB" id="A0A421BN37"/>
<accession>A0A421BN37</accession>
<evidence type="ECO:0000256" key="1">
    <source>
        <dbReference type="SAM" id="Phobius"/>
    </source>
</evidence>
<feature type="transmembrane region" description="Helical" evidence="1">
    <location>
        <begin position="70"/>
        <end position="93"/>
    </location>
</feature>
<dbReference type="Proteomes" id="UP000279673">
    <property type="component" value="Unassembled WGS sequence"/>
</dbReference>
<organism evidence="2 3">
    <name type="scientific">Paenirhodobacter hankyongi</name>
    <dbReference type="NCBI Taxonomy" id="2294033"/>
    <lineage>
        <taxon>Bacteria</taxon>
        <taxon>Pseudomonadati</taxon>
        <taxon>Pseudomonadota</taxon>
        <taxon>Alphaproteobacteria</taxon>
        <taxon>Rhodobacterales</taxon>
        <taxon>Rhodobacter group</taxon>
        <taxon>Paenirhodobacter</taxon>
    </lineage>
</organism>
<keyword evidence="1" id="KW-0812">Transmembrane</keyword>
<keyword evidence="3" id="KW-1185">Reference proteome</keyword>